<protein>
    <submittedName>
        <fullName evidence="1">Uncharacterized protein</fullName>
    </submittedName>
</protein>
<comment type="caution">
    <text evidence="1">The sequence shown here is derived from an EMBL/GenBank/DDBJ whole genome shotgun (WGS) entry which is preliminary data.</text>
</comment>
<evidence type="ECO:0000313" key="2">
    <source>
        <dbReference type="Proteomes" id="UP000827872"/>
    </source>
</evidence>
<reference evidence="1" key="1">
    <citation type="submission" date="2021-08" db="EMBL/GenBank/DDBJ databases">
        <title>The first chromosome-level gecko genome reveals the dynamic sex chromosomes of Neotropical dwarf geckos (Sphaerodactylidae: Sphaerodactylus).</title>
        <authorList>
            <person name="Pinto B.J."/>
            <person name="Keating S.E."/>
            <person name="Gamble T."/>
        </authorList>
    </citation>
    <scope>NUCLEOTIDE SEQUENCE</scope>
    <source>
        <strain evidence="1">TG3544</strain>
    </source>
</reference>
<accession>A0ACB8F6P5</accession>
<dbReference type="EMBL" id="CM037618">
    <property type="protein sequence ID" value="KAH8000807.1"/>
    <property type="molecule type" value="Genomic_DNA"/>
</dbReference>
<sequence>MLAKPGWGQHLGIDTSLDIHWLAQARHVVVFSALRELSGTRIAFARRSPSYRDWGQDIWRTDVRAHALLEWLCCPH</sequence>
<dbReference type="Proteomes" id="UP000827872">
    <property type="component" value="Linkage Group LG05"/>
</dbReference>
<evidence type="ECO:0000313" key="1">
    <source>
        <dbReference type="EMBL" id="KAH8000807.1"/>
    </source>
</evidence>
<gene>
    <name evidence="1" type="ORF">K3G42_029128</name>
</gene>
<proteinExistence type="predicted"/>
<organism evidence="1 2">
    <name type="scientific">Sphaerodactylus townsendi</name>
    <dbReference type="NCBI Taxonomy" id="933632"/>
    <lineage>
        <taxon>Eukaryota</taxon>
        <taxon>Metazoa</taxon>
        <taxon>Chordata</taxon>
        <taxon>Craniata</taxon>
        <taxon>Vertebrata</taxon>
        <taxon>Euteleostomi</taxon>
        <taxon>Lepidosauria</taxon>
        <taxon>Squamata</taxon>
        <taxon>Bifurcata</taxon>
        <taxon>Gekkota</taxon>
        <taxon>Sphaerodactylidae</taxon>
        <taxon>Sphaerodactylus</taxon>
    </lineage>
</organism>
<name>A0ACB8F6P5_9SAUR</name>
<keyword evidence="2" id="KW-1185">Reference proteome</keyword>